<feature type="transmembrane region" description="Helical" evidence="2">
    <location>
        <begin position="85"/>
        <end position="105"/>
    </location>
</feature>
<comment type="caution">
    <text evidence="3">The sequence shown here is derived from an EMBL/GenBank/DDBJ whole genome shotgun (WGS) entry which is preliminary data.</text>
</comment>
<organism evidence="3 4">
    <name type="scientific">Prauserella cavernicola</name>
    <dbReference type="NCBI Taxonomy" id="2800127"/>
    <lineage>
        <taxon>Bacteria</taxon>
        <taxon>Bacillati</taxon>
        <taxon>Actinomycetota</taxon>
        <taxon>Actinomycetes</taxon>
        <taxon>Pseudonocardiales</taxon>
        <taxon>Pseudonocardiaceae</taxon>
        <taxon>Prauserella</taxon>
    </lineage>
</organism>
<reference evidence="3" key="1">
    <citation type="submission" date="2020-12" db="EMBL/GenBank/DDBJ databases">
        <title>Prauserella sp. ASG 168, a novel actinomycete isolated from cave rock.</title>
        <authorList>
            <person name="Suriyachadkun C."/>
        </authorList>
    </citation>
    <scope>NUCLEOTIDE SEQUENCE</scope>
    <source>
        <strain evidence="3">ASG 168</strain>
    </source>
</reference>
<accession>A0A934QY28</accession>
<evidence type="ECO:0000313" key="3">
    <source>
        <dbReference type="EMBL" id="MBK1788626.1"/>
    </source>
</evidence>
<name>A0A934QY28_9PSEU</name>
<dbReference type="Proteomes" id="UP000635245">
    <property type="component" value="Unassembled WGS sequence"/>
</dbReference>
<feature type="compositionally biased region" description="Low complexity" evidence="1">
    <location>
        <begin position="1"/>
        <end position="30"/>
    </location>
</feature>
<gene>
    <name evidence="3" type="ORF">JHE00_30230</name>
</gene>
<feature type="compositionally biased region" description="Low complexity" evidence="1">
    <location>
        <begin position="199"/>
        <end position="221"/>
    </location>
</feature>
<evidence type="ECO:0000256" key="2">
    <source>
        <dbReference type="SAM" id="Phobius"/>
    </source>
</evidence>
<dbReference type="AlphaFoldDB" id="A0A934QY28"/>
<feature type="region of interest" description="Disordered" evidence="1">
    <location>
        <begin position="1"/>
        <end position="45"/>
    </location>
</feature>
<dbReference type="RefSeq" id="WP_200324747.1">
    <property type="nucleotide sequence ID" value="NZ_JAENJH010000011.1"/>
</dbReference>
<keyword evidence="4" id="KW-1185">Reference proteome</keyword>
<evidence type="ECO:0000256" key="1">
    <source>
        <dbReference type="SAM" id="MobiDB-lite"/>
    </source>
</evidence>
<feature type="region of interest" description="Disordered" evidence="1">
    <location>
        <begin position="174"/>
        <end position="257"/>
    </location>
</feature>
<evidence type="ECO:0000313" key="4">
    <source>
        <dbReference type="Proteomes" id="UP000635245"/>
    </source>
</evidence>
<keyword evidence="2" id="KW-0472">Membrane</keyword>
<dbReference type="EMBL" id="JAENJH010000011">
    <property type="protein sequence ID" value="MBK1788626.1"/>
    <property type="molecule type" value="Genomic_DNA"/>
</dbReference>
<proteinExistence type="predicted"/>
<sequence>MTAPARTRTRSRSQSATRTRQRARASVTTAPEAPEVVGSPKRRSSAAERAYARRAQRAQELRQEAVREPQAQGLKLRLRWPRSRASFVLLLMALMVAGVATTLWLSTQAIADSYRLEELRQNNAQLAENSEQLQRDVSSAESPGSLADRAKALGMVPGGNPARIVVNPDGSLRVVGEPTEATEPAPPPAPEQPEPPAPADGEQAQGEQAQGREQGEAPAGQNESQDGAQGENQGQDPQAGDAAEGRSQEEQAATEGD</sequence>
<keyword evidence="2" id="KW-1133">Transmembrane helix</keyword>
<feature type="compositionally biased region" description="Pro residues" evidence="1">
    <location>
        <begin position="184"/>
        <end position="198"/>
    </location>
</feature>
<feature type="compositionally biased region" description="Polar residues" evidence="1">
    <location>
        <begin position="222"/>
        <end position="236"/>
    </location>
</feature>
<keyword evidence="2" id="KW-0812">Transmembrane</keyword>
<protein>
    <submittedName>
        <fullName evidence="3">Septum formation initiator</fullName>
    </submittedName>
</protein>